<evidence type="ECO:0000256" key="3">
    <source>
        <dbReference type="ARBA" id="ARBA00022692"/>
    </source>
</evidence>
<feature type="domain" description="Peptidase S54 rhomboid" evidence="9">
    <location>
        <begin position="228"/>
        <end position="361"/>
    </location>
</feature>
<name>A0A556PTJ0_9BACI</name>
<keyword evidence="11" id="KW-1185">Reference proteome</keyword>
<dbReference type="AlphaFoldDB" id="A0A556PTJ0"/>
<dbReference type="GO" id="GO:0016020">
    <property type="term" value="C:membrane"/>
    <property type="evidence" value="ECO:0007669"/>
    <property type="project" value="UniProtKB-SubCell"/>
</dbReference>
<comment type="subcellular location">
    <subcellularLocation>
        <location evidence="1">Membrane</location>
        <topology evidence="1">Multi-pass membrane protein</topology>
    </subcellularLocation>
</comment>
<dbReference type="SUPFAM" id="SSF144091">
    <property type="entry name" value="Rhomboid-like"/>
    <property type="match status" value="1"/>
</dbReference>
<keyword evidence="10" id="KW-0645">Protease</keyword>
<dbReference type="PANTHER" id="PTHR43731">
    <property type="entry name" value="RHOMBOID PROTEASE"/>
    <property type="match status" value="1"/>
</dbReference>
<dbReference type="InterPro" id="IPR035952">
    <property type="entry name" value="Rhomboid-like_sf"/>
</dbReference>
<keyword evidence="6 8" id="KW-0472">Membrane</keyword>
<evidence type="ECO:0000256" key="4">
    <source>
        <dbReference type="ARBA" id="ARBA00022801"/>
    </source>
</evidence>
<keyword evidence="7" id="KW-0802">TPR repeat</keyword>
<dbReference type="OrthoDB" id="9813074at2"/>
<feature type="transmembrane region" description="Helical" evidence="8">
    <location>
        <begin position="269"/>
        <end position="285"/>
    </location>
</feature>
<keyword evidence="4" id="KW-0378">Hydrolase</keyword>
<evidence type="ECO:0000256" key="2">
    <source>
        <dbReference type="ARBA" id="ARBA00009045"/>
    </source>
</evidence>
<dbReference type="RefSeq" id="WP_144087456.1">
    <property type="nucleotide sequence ID" value="NZ_VMHE01000001.1"/>
</dbReference>
<dbReference type="SMART" id="SM00028">
    <property type="entry name" value="TPR"/>
    <property type="match status" value="2"/>
</dbReference>
<evidence type="ECO:0000256" key="7">
    <source>
        <dbReference type="PROSITE-ProRule" id="PRU00339"/>
    </source>
</evidence>
<accession>A0A556PTJ0</accession>
<feature type="repeat" description="TPR" evidence="7">
    <location>
        <begin position="434"/>
        <end position="467"/>
    </location>
</feature>
<evidence type="ECO:0000259" key="9">
    <source>
        <dbReference type="Pfam" id="PF01694"/>
    </source>
</evidence>
<dbReference type="Gene3D" id="1.20.1540.10">
    <property type="entry name" value="Rhomboid-like"/>
    <property type="match status" value="1"/>
</dbReference>
<dbReference type="Proteomes" id="UP000316425">
    <property type="component" value="Unassembled WGS sequence"/>
</dbReference>
<dbReference type="GO" id="GO:0004252">
    <property type="term" value="F:serine-type endopeptidase activity"/>
    <property type="evidence" value="ECO:0007669"/>
    <property type="project" value="InterPro"/>
</dbReference>
<organism evidence="10 11">
    <name type="scientific">Allobacillus salarius</name>
    <dbReference type="NCBI Taxonomy" id="1955272"/>
    <lineage>
        <taxon>Bacteria</taxon>
        <taxon>Bacillati</taxon>
        <taxon>Bacillota</taxon>
        <taxon>Bacilli</taxon>
        <taxon>Bacillales</taxon>
        <taxon>Bacillaceae</taxon>
        <taxon>Allobacillus</taxon>
    </lineage>
</organism>
<evidence type="ECO:0000313" key="10">
    <source>
        <dbReference type="EMBL" id="TSJ67697.1"/>
    </source>
</evidence>
<dbReference type="InterPro" id="IPR022764">
    <property type="entry name" value="Peptidase_S54_rhomboid_dom"/>
</dbReference>
<dbReference type="GO" id="GO:0006508">
    <property type="term" value="P:proteolysis"/>
    <property type="evidence" value="ECO:0007669"/>
    <property type="project" value="UniProtKB-KW"/>
</dbReference>
<evidence type="ECO:0000256" key="5">
    <source>
        <dbReference type="ARBA" id="ARBA00022989"/>
    </source>
</evidence>
<evidence type="ECO:0000313" key="11">
    <source>
        <dbReference type="Proteomes" id="UP000316425"/>
    </source>
</evidence>
<evidence type="ECO:0000256" key="1">
    <source>
        <dbReference type="ARBA" id="ARBA00004141"/>
    </source>
</evidence>
<evidence type="ECO:0000256" key="8">
    <source>
        <dbReference type="SAM" id="Phobius"/>
    </source>
</evidence>
<dbReference type="Gene3D" id="1.25.40.10">
    <property type="entry name" value="Tetratricopeptide repeat domain"/>
    <property type="match status" value="1"/>
</dbReference>
<feature type="repeat" description="TPR" evidence="7">
    <location>
        <begin position="468"/>
        <end position="501"/>
    </location>
</feature>
<feature type="transmembrane region" description="Helical" evidence="8">
    <location>
        <begin position="291"/>
        <end position="309"/>
    </location>
</feature>
<feature type="transmembrane region" description="Helical" evidence="8">
    <location>
        <begin position="316"/>
        <end position="339"/>
    </location>
</feature>
<sequence length="513" mass="59798">MYITERYTLLKTVEYLVNHEQFNLVQIMPNQKEYVLEKTEKGSTHIVTLSQQTFDWARQLERDVQEKTKSIFRQNPVRGRRNYFFHFIYVSDLLPVDHWEPLLKDRQLKNNKRLHSSVYLFSEEYVQEEFNRFLSRMGKESSTLFAEYPTIEEQESYTHYIEQQLLSTYKQQQREIKETFHFGKPRWTFLLIAINVFIFMYMESVGSSTNTKDLIDFGAKYNPAIIEGEWWRIFTSMFLHIGTLHLFMNMMALYFLGEAVERIFGSKRFLFIYLFSGLFGGVASFATNDAIAAGASGAIFGLFGALLFFGVHYKRLFFQTMGSSLFIVIGINLVFGFTIPQIDNGAHLGGLIGGFIASQIVHLPYKKAFIKQFIAFFMYIVIIAGLVLYGVNRAGSLDNPHTFSATAQELIGEGLYNETIELVNDELDRGREEAYLYFYRGVAYFEQKEIDLAEEDFHTAVEIDKDFAEAYFNLAVIHSRLMEEDEALKYAEKAIELQPDNEQFEEFYQKLKI</sequence>
<dbReference type="EMBL" id="VMHE01000001">
    <property type="protein sequence ID" value="TSJ67697.1"/>
    <property type="molecule type" value="Genomic_DNA"/>
</dbReference>
<dbReference type="InterPro" id="IPR050925">
    <property type="entry name" value="Rhomboid_protease_S54"/>
</dbReference>
<feature type="transmembrane region" description="Helical" evidence="8">
    <location>
        <begin position="187"/>
        <end position="204"/>
    </location>
</feature>
<dbReference type="InterPro" id="IPR011990">
    <property type="entry name" value="TPR-like_helical_dom_sf"/>
</dbReference>
<feature type="transmembrane region" description="Helical" evidence="8">
    <location>
        <begin position="373"/>
        <end position="391"/>
    </location>
</feature>
<evidence type="ECO:0000256" key="6">
    <source>
        <dbReference type="ARBA" id="ARBA00023136"/>
    </source>
</evidence>
<comment type="similarity">
    <text evidence="2">Belongs to the peptidase S54 family.</text>
</comment>
<protein>
    <submittedName>
        <fullName evidence="10">Rhomboid family intramembrane serine protease</fullName>
    </submittedName>
</protein>
<comment type="caution">
    <text evidence="10">The sequence shown here is derived from an EMBL/GenBank/DDBJ whole genome shotgun (WGS) entry which is preliminary data.</text>
</comment>
<dbReference type="SUPFAM" id="SSF48452">
    <property type="entry name" value="TPR-like"/>
    <property type="match status" value="1"/>
</dbReference>
<dbReference type="PROSITE" id="PS50293">
    <property type="entry name" value="TPR_REGION"/>
    <property type="match status" value="1"/>
</dbReference>
<dbReference type="PANTHER" id="PTHR43731:SF14">
    <property type="entry name" value="PRESENILIN-ASSOCIATED RHOMBOID-LIKE PROTEIN, MITOCHONDRIAL"/>
    <property type="match status" value="1"/>
</dbReference>
<keyword evidence="3 8" id="KW-0812">Transmembrane</keyword>
<dbReference type="Pfam" id="PF00515">
    <property type="entry name" value="TPR_1"/>
    <property type="match status" value="2"/>
</dbReference>
<dbReference type="PROSITE" id="PS50005">
    <property type="entry name" value="TPR"/>
    <property type="match status" value="2"/>
</dbReference>
<dbReference type="Pfam" id="PF01694">
    <property type="entry name" value="Rhomboid"/>
    <property type="match status" value="1"/>
</dbReference>
<reference evidence="10 11" key="1">
    <citation type="submission" date="2019-07" db="EMBL/GenBank/DDBJ databases">
        <title>Allobacillus sp. nov. SKP isolated from shrimp paste of Euphausiacea.</title>
        <authorList>
            <person name="Kanchanasin P."/>
            <person name="Tanasupawat S."/>
            <person name="Shi W."/>
            <person name="Wu L."/>
            <person name="Ma J."/>
        </authorList>
    </citation>
    <scope>NUCLEOTIDE SEQUENCE [LARGE SCALE GENOMIC DNA]</scope>
    <source>
        <strain evidence="10 11">SKP4-8</strain>
    </source>
</reference>
<proteinExistence type="inferred from homology"/>
<dbReference type="InterPro" id="IPR019734">
    <property type="entry name" value="TPR_rpt"/>
</dbReference>
<keyword evidence="5 8" id="KW-1133">Transmembrane helix</keyword>
<gene>
    <name evidence="10" type="ORF">FPQ13_01105</name>
</gene>
<feature type="transmembrane region" description="Helical" evidence="8">
    <location>
        <begin position="237"/>
        <end position="257"/>
    </location>
</feature>